<gene>
    <name evidence="1" type="ORF">PRSY57_0015100</name>
</gene>
<dbReference type="VEuPathDB" id="PlasmoDB:PRG01_1034300"/>
<reference evidence="1 2" key="1">
    <citation type="journal article" date="2016" name="Nat. Commun.">
        <title>Genomes of cryptic chimpanzee Plasmodium species reveal key evolutionary events leading to human malaria.</title>
        <authorList>
            <person name="Sundararaman S.A."/>
            <person name="Plenderleith L.J."/>
            <person name="Liu W."/>
            <person name="Loy D.E."/>
            <person name="Learn G.H."/>
            <person name="Li Y."/>
            <person name="Shaw K.S."/>
            <person name="Ayouba A."/>
            <person name="Peeters M."/>
            <person name="Speede S."/>
            <person name="Shaw G.M."/>
            <person name="Bushman F.D."/>
            <person name="Brisson D."/>
            <person name="Rayner J.C."/>
            <person name="Sharp P.M."/>
            <person name="Hahn B.H."/>
        </authorList>
    </citation>
    <scope>NUCLEOTIDE SEQUENCE [LARGE SCALE GENOMIC DNA]</scope>
    <source>
        <strain evidence="1 2">SY57</strain>
    </source>
</reference>
<dbReference type="RefSeq" id="XP_019969768.1">
    <property type="nucleotide sequence ID" value="XM_020114229.1"/>
</dbReference>
<dbReference type="EMBL" id="LVLA01000206">
    <property type="protein sequence ID" value="KYN93271.1"/>
    <property type="molecule type" value="Genomic_DNA"/>
</dbReference>
<dbReference type="GeneID" id="24531557"/>
<proteinExistence type="predicted"/>
<accession>A0A151L2U5</accession>
<sequence>EYKPTHLNYHMHHTLYEPNNFYDTTNEETQNFYNTTNEESHNFYNPTHEESHNFYYTTHDGCNVPLNYNNDYDYNYFENDNYNIKNVKDNLVKKVNDFMESDNLIANTFKGIAGGVTSLFGY</sequence>
<dbReference type="KEGG" id="prei:PRSY57_0015100"/>
<organism evidence="1 2">
    <name type="scientific">Plasmodium reichenowi</name>
    <dbReference type="NCBI Taxonomy" id="5854"/>
    <lineage>
        <taxon>Eukaryota</taxon>
        <taxon>Sar</taxon>
        <taxon>Alveolata</taxon>
        <taxon>Apicomplexa</taxon>
        <taxon>Aconoidasida</taxon>
        <taxon>Haemosporida</taxon>
        <taxon>Plasmodiidae</taxon>
        <taxon>Plasmodium</taxon>
        <taxon>Plasmodium (Laverania)</taxon>
    </lineage>
</organism>
<evidence type="ECO:0000313" key="1">
    <source>
        <dbReference type="EMBL" id="KYN93271.1"/>
    </source>
</evidence>
<dbReference type="VEuPathDB" id="PlasmoDB:PRCDC_1035100"/>
<comment type="caution">
    <text evidence="1">The sequence shown here is derived from an EMBL/GenBank/DDBJ whole genome shotgun (WGS) entry which is preliminary data.</text>
</comment>
<feature type="non-terminal residue" evidence="1">
    <location>
        <position position="1"/>
    </location>
</feature>
<name>A0A151L2U5_PLARE</name>
<protein>
    <submittedName>
        <fullName evidence="1">Uncharacterized protein</fullName>
    </submittedName>
</protein>
<dbReference type="Proteomes" id="UP000076359">
    <property type="component" value="Unassembled WGS sequence"/>
</dbReference>
<evidence type="ECO:0000313" key="2">
    <source>
        <dbReference type="Proteomes" id="UP000076359"/>
    </source>
</evidence>
<dbReference type="AlphaFoldDB" id="A0A151L2U5"/>